<organism evidence="1 2">
    <name type="scientific">Reinekea thalattae</name>
    <dbReference type="NCBI Taxonomy" id="2593301"/>
    <lineage>
        <taxon>Bacteria</taxon>
        <taxon>Pseudomonadati</taxon>
        <taxon>Pseudomonadota</taxon>
        <taxon>Gammaproteobacteria</taxon>
        <taxon>Oceanospirillales</taxon>
        <taxon>Saccharospirillaceae</taxon>
        <taxon>Reinekea</taxon>
    </lineage>
</organism>
<dbReference type="EMBL" id="VKAD01000002">
    <property type="protein sequence ID" value="TXR51868.1"/>
    <property type="molecule type" value="Genomic_DNA"/>
</dbReference>
<dbReference type="InterPro" id="IPR007446">
    <property type="entry name" value="PilP"/>
</dbReference>
<keyword evidence="2" id="KW-1185">Reference proteome</keyword>
<evidence type="ECO:0000313" key="1">
    <source>
        <dbReference type="EMBL" id="TXR51868.1"/>
    </source>
</evidence>
<accession>A0A5C8Z3U3</accession>
<name>A0A5C8Z3U3_9GAMM</name>
<evidence type="ECO:0000313" key="2">
    <source>
        <dbReference type="Proteomes" id="UP000321764"/>
    </source>
</evidence>
<dbReference type="OrthoDB" id="5296580at2"/>
<dbReference type="Proteomes" id="UP000321764">
    <property type="component" value="Unassembled WGS sequence"/>
</dbReference>
<dbReference type="Gene3D" id="2.30.30.830">
    <property type="match status" value="1"/>
</dbReference>
<reference evidence="1 2" key="1">
    <citation type="submission" date="2019-07" db="EMBL/GenBank/DDBJ databases">
        <title>Reinekea sp. strain SSH23 genome sequencing and assembly.</title>
        <authorList>
            <person name="Kim I."/>
        </authorList>
    </citation>
    <scope>NUCLEOTIDE SEQUENCE [LARGE SCALE GENOMIC DNA]</scope>
    <source>
        <strain evidence="1 2">SSH23</strain>
    </source>
</reference>
<protein>
    <submittedName>
        <fullName evidence="1">Pilus assembly protein PilP</fullName>
    </submittedName>
</protein>
<gene>
    <name evidence="1" type="ORF">FME95_10595</name>
</gene>
<dbReference type="Pfam" id="PF04351">
    <property type="entry name" value="PilP"/>
    <property type="match status" value="1"/>
</dbReference>
<proteinExistence type="predicted"/>
<comment type="caution">
    <text evidence="1">The sequence shown here is derived from an EMBL/GenBank/DDBJ whole genome shotgun (WGS) entry which is preliminary data.</text>
</comment>
<dbReference type="AlphaFoldDB" id="A0A5C8Z3U3"/>
<sequence>MLLLNSLFLAAKLLAMNGWIFTRPLRATLYWRVTMNSYVAALLLRRLMLAGLLLLLVACHKPAELTDLKAFVEQTQRAAQPMPSKLEHDRNQQPFAAVLSDRVAVAYRADQYRSPFAEQGFVAISSFTPEGSAIEAESALRQVDITHQNHMAGFTLDQLVLVGTLSGLADDDYWVLIQDPNGEVHRLGVADYIGAESAKIDTIGRSKIELLVQVVANDGKIIEQTKVMRLNSQNARLE</sequence>